<dbReference type="EMBL" id="KV440983">
    <property type="protein sequence ID" value="OAD72255.1"/>
    <property type="molecule type" value="Genomic_DNA"/>
</dbReference>
<sequence>MNLFKRYWLAICLTIALLSVIDVTCSTVTKSVPTPKDILRWTRYQLSSYLDTHKILYDKHADDASLIDTVKAYKDAAESNAKFFGERVEGIVDGIKIQLEKESGLKKVAGEALLSHLQHILRRLELKGELSWDRVQDELEQKQVEFIKHRIMTDAQWKKFVLDVSQSFQNQTWYQKLSGKYPTDFNTASSSLHKWLHKIGNRLAARKDMTHDQIFEILDHIKQAVVSNDTNTLGDKTWLEELAHRIESMPEVAKENVQSIVDSIEQDITAFKIFASDYIQNTIQETNQAAIDIKDSVKSYLDSVRHRFHWVLHNVESFIAPHLWPIQSHEKFKNSRAPFTTTITSAKVISTVLTLSTTSTAPIGAVVPTPIGSTDLGCKRTFANYWYDVSWDALRQLGYTEVQINWIQRNLALAFQNSNLPMTDERIDQALELIRIYLTSNQVEPPHGIRSQIEKIRQLFTKWTHLKCEKDSNNQYIFNH</sequence>
<evidence type="ECO:0000256" key="1">
    <source>
        <dbReference type="SAM" id="SignalP"/>
    </source>
</evidence>
<dbReference type="InParanoid" id="A0A162X2Y2"/>
<dbReference type="OrthoDB" id="2274989at2759"/>
<dbReference type="RefSeq" id="XP_018290295.1">
    <property type="nucleotide sequence ID" value="XM_018441511.1"/>
</dbReference>
<dbReference type="Proteomes" id="UP000077315">
    <property type="component" value="Unassembled WGS sequence"/>
</dbReference>
<feature type="chain" id="PRO_5007840694" evidence="1">
    <location>
        <begin position="27"/>
        <end position="480"/>
    </location>
</feature>
<protein>
    <submittedName>
        <fullName evidence="2">Uncharacterized protein</fullName>
    </submittedName>
</protein>
<accession>A0A162X2Y2</accession>
<keyword evidence="3" id="KW-1185">Reference proteome</keyword>
<evidence type="ECO:0000313" key="3">
    <source>
        <dbReference type="Proteomes" id="UP000077315"/>
    </source>
</evidence>
<name>A0A162X2Y2_PHYB8</name>
<proteinExistence type="predicted"/>
<dbReference type="VEuPathDB" id="FungiDB:PHYBLDRAFT_65700"/>
<gene>
    <name evidence="2" type="ORF">PHYBLDRAFT_65700</name>
</gene>
<reference evidence="3" key="1">
    <citation type="submission" date="2015-06" db="EMBL/GenBank/DDBJ databases">
        <title>Expansion of signal transduction pathways in fungi by whole-genome duplication.</title>
        <authorList>
            <consortium name="DOE Joint Genome Institute"/>
            <person name="Corrochano L.M."/>
            <person name="Kuo A."/>
            <person name="Marcet-Houben M."/>
            <person name="Polaino S."/>
            <person name="Salamov A."/>
            <person name="Villalobos J.M."/>
            <person name="Alvarez M.I."/>
            <person name="Avalos J."/>
            <person name="Benito E.P."/>
            <person name="Benoit I."/>
            <person name="Burger G."/>
            <person name="Camino L.P."/>
            <person name="Canovas D."/>
            <person name="Cerda-Olmedo E."/>
            <person name="Cheng J.-F."/>
            <person name="Dominguez A."/>
            <person name="Elias M."/>
            <person name="Eslava A.P."/>
            <person name="Glaser F."/>
            <person name="Grimwood J."/>
            <person name="Gutierrez G."/>
            <person name="Heitman J."/>
            <person name="Henrissat B."/>
            <person name="Iturriaga E.A."/>
            <person name="Lang B.F."/>
            <person name="Lavin J.L."/>
            <person name="Lee S."/>
            <person name="Li W."/>
            <person name="Lindquist E."/>
            <person name="Lopez-Garcia S."/>
            <person name="Luque E.M."/>
            <person name="Marcos A.T."/>
            <person name="Martin J."/>
            <person name="McCluskey K."/>
            <person name="Medina H.R."/>
            <person name="Miralles-Duran A."/>
            <person name="Miyazaki A."/>
            <person name="Munoz-Torres E."/>
            <person name="Oguiza J.A."/>
            <person name="Ohm R."/>
            <person name="Olmedo M."/>
            <person name="Orejas M."/>
            <person name="Ortiz-Castellanos L."/>
            <person name="Pisabarro A.G."/>
            <person name="Rodriguez-Romero J."/>
            <person name="Ruiz-Herrera J."/>
            <person name="Ruiz-Vazquez R."/>
            <person name="Sanz C."/>
            <person name="Schackwitz W."/>
            <person name="Schmutz J."/>
            <person name="Shahriari M."/>
            <person name="Shelest E."/>
            <person name="Silva-Franco F."/>
            <person name="Soanes D."/>
            <person name="Syed K."/>
            <person name="Tagua V.G."/>
            <person name="Talbot N.J."/>
            <person name="Thon M."/>
            <person name="De vries R.P."/>
            <person name="Wiebenga A."/>
            <person name="Yadav J.S."/>
            <person name="Braun E.L."/>
            <person name="Baker S."/>
            <person name="Garre V."/>
            <person name="Horwitz B."/>
            <person name="Torres-Martinez S."/>
            <person name="Idnurm A."/>
            <person name="Herrera-Estrella A."/>
            <person name="Gabaldon T."/>
            <person name="Grigoriev I.V."/>
        </authorList>
    </citation>
    <scope>NUCLEOTIDE SEQUENCE [LARGE SCALE GENOMIC DNA]</scope>
    <source>
        <strain evidence="3">NRRL 1555(-)</strain>
    </source>
</reference>
<feature type="signal peptide" evidence="1">
    <location>
        <begin position="1"/>
        <end position="26"/>
    </location>
</feature>
<dbReference type="AlphaFoldDB" id="A0A162X2Y2"/>
<dbReference type="GeneID" id="29002417"/>
<organism evidence="2 3">
    <name type="scientific">Phycomyces blakesleeanus (strain ATCC 8743b / DSM 1359 / FGSC 10004 / NBRC 33097 / NRRL 1555)</name>
    <dbReference type="NCBI Taxonomy" id="763407"/>
    <lineage>
        <taxon>Eukaryota</taxon>
        <taxon>Fungi</taxon>
        <taxon>Fungi incertae sedis</taxon>
        <taxon>Mucoromycota</taxon>
        <taxon>Mucoromycotina</taxon>
        <taxon>Mucoromycetes</taxon>
        <taxon>Mucorales</taxon>
        <taxon>Phycomycetaceae</taxon>
        <taxon>Phycomyces</taxon>
    </lineage>
</organism>
<keyword evidence="1" id="KW-0732">Signal</keyword>
<evidence type="ECO:0000313" key="2">
    <source>
        <dbReference type="EMBL" id="OAD72255.1"/>
    </source>
</evidence>